<evidence type="ECO:0000313" key="3">
    <source>
        <dbReference type="Proteomes" id="UP000265970"/>
    </source>
</evidence>
<protein>
    <submittedName>
        <fullName evidence="2">GNAT family N-acetyltransferase</fullName>
    </submittedName>
</protein>
<comment type="caution">
    <text evidence="2">The sequence shown here is derived from an EMBL/GenBank/DDBJ whole genome shotgun (WGS) entry which is preliminary data.</text>
</comment>
<name>A0A395XE06_9BIFI</name>
<dbReference type="InterPro" id="IPR016181">
    <property type="entry name" value="Acyl_CoA_acyltransferase"/>
</dbReference>
<dbReference type="AlphaFoldDB" id="A0A395XE06"/>
<dbReference type="EMBL" id="QRZV01000003">
    <property type="protein sequence ID" value="RGW09294.1"/>
    <property type="molecule type" value="Genomic_DNA"/>
</dbReference>
<evidence type="ECO:0000259" key="1">
    <source>
        <dbReference type="PROSITE" id="PS51186"/>
    </source>
</evidence>
<dbReference type="InterPro" id="IPR000182">
    <property type="entry name" value="GNAT_dom"/>
</dbReference>
<proteinExistence type="predicted"/>
<gene>
    <name evidence="2" type="ORF">DWV92_06490</name>
</gene>
<dbReference type="CDD" id="cd04301">
    <property type="entry name" value="NAT_SF"/>
    <property type="match status" value="1"/>
</dbReference>
<evidence type="ECO:0000313" key="2">
    <source>
        <dbReference type="EMBL" id="RGW09294.1"/>
    </source>
</evidence>
<dbReference type="SUPFAM" id="SSF55729">
    <property type="entry name" value="Acyl-CoA N-acyltransferases (Nat)"/>
    <property type="match status" value="1"/>
</dbReference>
<dbReference type="PROSITE" id="PS51186">
    <property type="entry name" value="GNAT"/>
    <property type="match status" value="1"/>
</dbReference>
<keyword evidence="2" id="KW-0808">Transferase</keyword>
<feature type="domain" description="N-acetyltransferase" evidence="1">
    <location>
        <begin position="74"/>
        <end position="219"/>
    </location>
</feature>
<dbReference type="GO" id="GO:0016747">
    <property type="term" value="F:acyltransferase activity, transferring groups other than amino-acyl groups"/>
    <property type="evidence" value="ECO:0007669"/>
    <property type="project" value="InterPro"/>
</dbReference>
<reference evidence="2 3" key="1">
    <citation type="submission" date="2018-08" db="EMBL/GenBank/DDBJ databases">
        <title>A genome reference for cultivated species of the human gut microbiota.</title>
        <authorList>
            <person name="Zou Y."/>
            <person name="Xue W."/>
            <person name="Luo G."/>
        </authorList>
    </citation>
    <scope>NUCLEOTIDE SEQUENCE [LARGE SCALE GENOMIC DNA]</scope>
    <source>
        <strain evidence="2 3">AF13-3LB</strain>
    </source>
</reference>
<accession>A0A395XE06</accession>
<organism evidence="2 3">
    <name type="scientific">Bifidobacterium pseudolongum</name>
    <dbReference type="NCBI Taxonomy" id="1694"/>
    <lineage>
        <taxon>Bacteria</taxon>
        <taxon>Bacillati</taxon>
        <taxon>Actinomycetota</taxon>
        <taxon>Actinomycetes</taxon>
        <taxon>Bifidobacteriales</taxon>
        <taxon>Bifidobacteriaceae</taxon>
        <taxon>Bifidobacterium</taxon>
    </lineage>
</organism>
<sequence length="255" mass="27619">MHMGANSEPHTSADAYTARTPAVSYRPMDWNDLDTVAACFDRVWPQGPALAGTPTALLVARYLTLHYLEQSTWSNVAVTAEDDFAGITLARVVGRPTLFPQAHEEFIRTRALLLADPRGAATVTMFEDGFFVREGILEEDSDVTATTQAELELFMVNPDVRGAGVGGALWRQLLAALRSMGVRAFFLHTDSSCDFGFYDHKGLSRVAERLAADHPEDADLAPGMNTDDQFIYRADLASGALGGAFRGTQGEVCGA</sequence>
<dbReference type="Gene3D" id="3.40.630.30">
    <property type="match status" value="1"/>
</dbReference>
<dbReference type="Proteomes" id="UP000265970">
    <property type="component" value="Unassembled WGS sequence"/>
</dbReference>
<dbReference type="Pfam" id="PF00583">
    <property type="entry name" value="Acetyltransf_1"/>
    <property type="match status" value="1"/>
</dbReference>